<dbReference type="InterPro" id="IPR001647">
    <property type="entry name" value="HTH_TetR"/>
</dbReference>
<evidence type="ECO:0000256" key="1">
    <source>
        <dbReference type="ARBA" id="ARBA00023015"/>
    </source>
</evidence>
<dbReference type="Proteomes" id="UP000023541">
    <property type="component" value="Unassembled WGS sequence"/>
</dbReference>
<dbReference type="AlphaFoldDB" id="A0A023BQZ0"/>
<dbReference type="Pfam" id="PF00440">
    <property type="entry name" value="TetR_N"/>
    <property type="match status" value="1"/>
</dbReference>
<evidence type="ECO:0000313" key="6">
    <source>
        <dbReference type="EMBL" id="EZH72093.1"/>
    </source>
</evidence>
<dbReference type="Pfam" id="PF16925">
    <property type="entry name" value="TetR_C_13"/>
    <property type="match status" value="1"/>
</dbReference>
<evidence type="ECO:0000313" key="7">
    <source>
        <dbReference type="Proteomes" id="UP000023541"/>
    </source>
</evidence>
<proteinExistence type="predicted"/>
<dbReference type="PRINTS" id="PR00455">
    <property type="entry name" value="HTHTETR"/>
</dbReference>
<feature type="domain" description="HTH tetR-type" evidence="5">
    <location>
        <begin position="6"/>
        <end position="66"/>
    </location>
</feature>
<dbReference type="PANTHER" id="PTHR47506">
    <property type="entry name" value="TRANSCRIPTIONAL REGULATORY PROTEIN"/>
    <property type="match status" value="1"/>
</dbReference>
<dbReference type="SUPFAM" id="SSF46689">
    <property type="entry name" value="Homeodomain-like"/>
    <property type="match status" value="1"/>
</dbReference>
<dbReference type="SUPFAM" id="SSF48498">
    <property type="entry name" value="Tetracyclin repressor-like, C-terminal domain"/>
    <property type="match status" value="1"/>
</dbReference>
<keyword evidence="3" id="KW-0804">Transcription</keyword>
<dbReference type="STRING" id="1317122.ATO12_24460"/>
<organism evidence="6 7">
    <name type="scientific">Aquimarina atlantica</name>
    <dbReference type="NCBI Taxonomy" id="1317122"/>
    <lineage>
        <taxon>Bacteria</taxon>
        <taxon>Pseudomonadati</taxon>
        <taxon>Bacteroidota</taxon>
        <taxon>Flavobacteriia</taxon>
        <taxon>Flavobacteriales</taxon>
        <taxon>Flavobacteriaceae</taxon>
        <taxon>Aquimarina</taxon>
    </lineage>
</organism>
<protein>
    <recommendedName>
        <fullName evidence="5">HTH tetR-type domain-containing protein</fullName>
    </recommendedName>
</protein>
<keyword evidence="1" id="KW-0805">Transcription regulation</keyword>
<accession>A0A023BQZ0</accession>
<keyword evidence="7" id="KW-1185">Reference proteome</keyword>
<dbReference type="PROSITE" id="PS50977">
    <property type="entry name" value="HTH_TETR_2"/>
    <property type="match status" value="1"/>
</dbReference>
<dbReference type="eggNOG" id="COG1309">
    <property type="taxonomic scope" value="Bacteria"/>
</dbReference>
<dbReference type="InterPro" id="IPR036271">
    <property type="entry name" value="Tet_transcr_reg_TetR-rel_C_sf"/>
</dbReference>
<evidence type="ECO:0000259" key="5">
    <source>
        <dbReference type="PROSITE" id="PS50977"/>
    </source>
</evidence>
<evidence type="ECO:0000256" key="3">
    <source>
        <dbReference type="ARBA" id="ARBA00023163"/>
    </source>
</evidence>
<reference evidence="6 7" key="1">
    <citation type="submission" date="2014-04" db="EMBL/GenBank/DDBJ databases">
        <title>Aquimarina sp. 22II-S11-z7 Genome Sequencing.</title>
        <authorList>
            <person name="Lai Q."/>
        </authorList>
    </citation>
    <scope>NUCLEOTIDE SEQUENCE [LARGE SCALE GENOMIC DNA]</scope>
    <source>
        <strain evidence="6 7">22II-S11-z7</strain>
    </source>
</reference>
<dbReference type="GO" id="GO:0003677">
    <property type="term" value="F:DNA binding"/>
    <property type="evidence" value="ECO:0007669"/>
    <property type="project" value="UniProtKB-UniRule"/>
</dbReference>
<sequence length="198" mass="22303">MLTKAEQTAEFIIQTVAPIFNKNGYAATSLSDITKATGLTKGAIYGNFKNKEELAIAAFKMTEGNMIGRIADHQSLSKSPLEKLFLVTDFYRNYYNFTQEVGGCPVLNMGVDAKYQVPSLFKHVKSAITKIQNNVAKLIDAGKECKEIKEEVDSMLYAKRLYSMITGAIFMTHTMEDNSYLLETMDQIDMMIHKNLKR</sequence>
<comment type="caution">
    <text evidence="6">The sequence shown here is derived from an EMBL/GenBank/DDBJ whole genome shotgun (WGS) entry which is preliminary data.</text>
</comment>
<dbReference type="OrthoDB" id="9798857at2"/>
<keyword evidence="2 4" id="KW-0238">DNA-binding</keyword>
<evidence type="ECO:0000256" key="2">
    <source>
        <dbReference type="ARBA" id="ARBA00023125"/>
    </source>
</evidence>
<dbReference type="RefSeq" id="WP_034245525.1">
    <property type="nucleotide sequence ID" value="NZ_AQRA01000009.1"/>
</dbReference>
<feature type="DNA-binding region" description="H-T-H motif" evidence="4">
    <location>
        <begin position="29"/>
        <end position="48"/>
    </location>
</feature>
<name>A0A023BQZ0_9FLAO</name>
<dbReference type="EMBL" id="AQRA01000009">
    <property type="protein sequence ID" value="EZH72093.1"/>
    <property type="molecule type" value="Genomic_DNA"/>
</dbReference>
<gene>
    <name evidence="6" type="ORF">ATO12_24460</name>
</gene>
<dbReference type="InterPro" id="IPR011075">
    <property type="entry name" value="TetR_C"/>
</dbReference>
<dbReference type="InterPro" id="IPR009057">
    <property type="entry name" value="Homeodomain-like_sf"/>
</dbReference>
<dbReference type="Gene3D" id="1.10.357.10">
    <property type="entry name" value="Tetracycline Repressor, domain 2"/>
    <property type="match status" value="1"/>
</dbReference>
<dbReference type="PANTHER" id="PTHR47506:SF3">
    <property type="entry name" value="HTH-TYPE TRANSCRIPTIONAL REGULATOR LMRA"/>
    <property type="match status" value="1"/>
</dbReference>
<evidence type="ECO:0000256" key="4">
    <source>
        <dbReference type="PROSITE-ProRule" id="PRU00335"/>
    </source>
</evidence>